<dbReference type="RefSeq" id="WP_088918854.1">
    <property type="nucleotide sequence ID" value="NZ_CP018632.1"/>
</dbReference>
<feature type="domain" description="HTH deoR-type" evidence="4">
    <location>
        <begin position="3"/>
        <end position="58"/>
    </location>
</feature>
<dbReference type="GO" id="GO:0003700">
    <property type="term" value="F:DNA-binding transcription factor activity"/>
    <property type="evidence" value="ECO:0007669"/>
    <property type="project" value="InterPro"/>
</dbReference>
<evidence type="ECO:0000259" key="4">
    <source>
        <dbReference type="PROSITE" id="PS51000"/>
    </source>
</evidence>
<dbReference type="SUPFAM" id="SSF100950">
    <property type="entry name" value="NagB/RpiA/CoA transferase-like"/>
    <property type="match status" value="1"/>
</dbReference>
<evidence type="ECO:0000256" key="1">
    <source>
        <dbReference type="ARBA" id="ARBA00023015"/>
    </source>
</evidence>
<protein>
    <submittedName>
        <fullName evidence="5">Glucitol operon repressor</fullName>
    </submittedName>
</protein>
<sequence length="268" mass="29650">MTKSERFTSIRKHLYSTTYSSVHAIATAVGASLATVRRDLQELEQAGVIIREHGGASISESVEIEVAFEQRVQHNLLAKRVIADAAYREILPHSSIFLDAGTTVYQLARRIRLEPFPVNIFSNCISVAQEFSNIDGVSVTLLGGRVRPENASMVGSIAEQTLDQLWFDHLFLGCGAIADDGCIYGVDADESRLNQKMLTRASKKHLLVDSSKFGRHLTYRVAELGDDINLFTDSNLDALWSEKLEEKGVHVTIVYLPAANEDKLDATQ</sequence>
<keyword evidence="2" id="KW-0238">DNA-binding</keyword>
<dbReference type="InterPro" id="IPR018356">
    <property type="entry name" value="Tscrpt_reg_HTH_DeoR_CS"/>
</dbReference>
<evidence type="ECO:0000313" key="6">
    <source>
        <dbReference type="Proteomes" id="UP000250079"/>
    </source>
</evidence>
<dbReference type="GO" id="GO:0003677">
    <property type="term" value="F:DNA binding"/>
    <property type="evidence" value="ECO:0007669"/>
    <property type="project" value="UniProtKB-KW"/>
</dbReference>
<dbReference type="InterPro" id="IPR050313">
    <property type="entry name" value="Carb_Metab_HTH_regulators"/>
</dbReference>
<accession>A0A2Z2NT63</accession>
<organism evidence="5 6">
    <name type="scientific">Granulosicoccus antarcticus IMCC3135</name>
    <dbReference type="NCBI Taxonomy" id="1192854"/>
    <lineage>
        <taxon>Bacteria</taxon>
        <taxon>Pseudomonadati</taxon>
        <taxon>Pseudomonadota</taxon>
        <taxon>Gammaproteobacteria</taxon>
        <taxon>Chromatiales</taxon>
        <taxon>Granulosicoccaceae</taxon>
        <taxon>Granulosicoccus</taxon>
    </lineage>
</organism>
<reference evidence="5 6" key="1">
    <citation type="submission" date="2016-12" db="EMBL/GenBank/DDBJ databases">
        <authorList>
            <person name="Song W.-J."/>
            <person name="Kurnit D.M."/>
        </authorList>
    </citation>
    <scope>NUCLEOTIDE SEQUENCE [LARGE SCALE GENOMIC DNA]</scope>
    <source>
        <strain evidence="5 6">IMCC3135</strain>
    </source>
</reference>
<dbReference type="InterPro" id="IPR036388">
    <property type="entry name" value="WH-like_DNA-bd_sf"/>
</dbReference>
<dbReference type="AlphaFoldDB" id="A0A2Z2NT63"/>
<dbReference type="PANTHER" id="PTHR30363">
    <property type="entry name" value="HTH-TYPE TRANSCRIPTIONAL REGULATOR SRLR-RELATED"/>
    <property type="match status" value="1"/>
</dbReference>
<dbReference type="KEGG" id="gai:IMCC3135_18180"/>
<dbReference type="SUPFAM" id="SSF46785">
    <property type="entry name" value="Winged helix' DNA-binding domain"/>
    <property type="match status" value="1"/>
</dbReference>
<dbReference type="Gene3D" id="1.10.10.10">
    <property type="entry name" value="Winged helix-like DNA-binding domain superfamily/Winged helix DNA-binding domain"/>
    <property type="match status" value="1"/>
</dbReference>
<dbReference type="InterPro" id="IPR001034">
    <property type="entry name" value="DeoR_HTH"/>
</dbReference>
<gene>
    <name evidence="5" type="primary">srlR</name>
    <name evidence="5" type="ORF">IMCC3135_18180</name>
</gene>
<name>A0A2Z2NT63_9GAMM</name>
<proteinExistence type="predicted"/>
<dbReference type="PROSITE" id="PS51000">
    <property type="entry name" value="HTH_DEOR_2"/>
    <property type="match status" value="1"/>
</dbReference>
<dbReference type="Pfam" id="PF00455">
    <property type="entry name" value="DeoRC"/>
    <property type="match status" value="1"/>
</dbReference>
<dbReference type="InterPro" id="IPR036390">
    <property type="entry name" value="WH_DNA-bd_sf"/>
</dbReference>
<dbReference type="EMBL" id="CP018632">
    <property type="protein sequence ID" value="ASJ73715.1"/>
    <property type="molecule type" value="Genomic_DNA"/>
</dbReference>
<keyword evidence="1" id="KW-0805">Transcription regulation</keyword>
<keyword evidence="6" id="KW-1185">Reference proteome</keyword>
<dbReference type="SMART" id="SM00420">
    <property type="entry name" value="HTH_DEOR"/>
    <property type="match status" value="1"/>
</dbReference>
<dbReference type="SMART" id="SM01134">
    <property type="entry name" value="DeoRC"/>
    <property type="match status" value="1"/>
</dbReference>
<dbReference type="InterPro" id="IPR014036">
    <property type="entry name" value="DeoR-like_C"/>
</dbReference>
<dbReference type="OrthoDB" id="9814815at2"/>
<dbReference type="PANTHER" id="PTHR30363:SF44">
    <property type="entry name" value="AGA OPERON TRANSCRIPTIONAL REPRESSOR-RELATED"/>
    <property type="match status" value="1"/>
</dbReference>
<dbReference type="Proteomes" id="UP000250079">
    <property type="component" value="Chromosome"/>
</dbReference>
<evidence type="ECO:0000256" key="3">
    <source>
        <dbReference type="ARBA" id="ARBA00023163"/>
    </source>
</evidence>
<dbReference type="InterPro" id="IPR037171">
    <property type="entry name" value="NagB/RpiA_transferase-like"/>
</dbReference>
<keyword evidence="3" id="KW-0804">Transcription</keyword>
<dbReference type="PRINTS" id="PR00037">
    <property type="entry name" value="HTHLACR"/>
</dbReference>
<dbReference type="Pfam" id="PF08220">
    <property type="entry name" value="HTH_DeoR"/>
    <property type="match status" value="1"/>
</dbReference>
<dbReference type="PROSITE" id="PS00894">
    <property type="entry name" value="HTH_DEOR_1"/>
    <property type="match status" value="1"/>
</dbReference>
<evidence type="ECO:0000256" key="2">
    <source>
        <dbReference type="ARBA" id="ARBA00023125"/>
    </source>
</evidence>
<evidence type="ECO:0000313" key="5">
    <source>
        <dbReference type="EMBL" id="ASJ73715.1"/>
    </source>
</evidence>